<proteinExistence type="predicted"/>
<feature type="compositionally biased region" description="Low complexity" evidence="1">
    <location>
        <begin position="101"/>
        <end position="113"/>
    </location>
</feature>
<name>A0A0N1IM65_LEPSE</name>
<gene>
    <name evidence="2" type="ORF">ABL78_1336</name>
</gene>
<dbReference type="Proteomes" id="UP000038009">
    <property type="component" value="Unassembled WGS sequence"/>
</dbReference>
<comment type="caution">
    <text evidence="2">The sequence shown here is derived from an EMBL/GenBank/DDBJ whole genome shotgun (WGS) entry which is preliminary data.</text>
</comment>
<evidence type="ECO:0000313" key="3">
    <source>
        <dbReference type="Proteomes" id="UP000038009"/>
    </source>
</evidence>
<feature type="region of interest" description="Disordered" evidence="1">
    <location>
        <begin position="87"/>
        <end position="143"/>
    </location>
</feature>
<organism evidence="2 3">
    <name type="scientific">Leptomonas seymouri</name>
    <dbReference type="NCBI Taxonomy" id="5684"/>
    <lineage>
        <taxon>Eukaryota</taxon>
        <taxon>Discoba</taxon>
        <taxon>Euglenozoa</taxon>
        <taxon>Kinetoplastea</taxon>
        <taxon>Metakinetoplastina</taxon>
        <taxon>Trypanosomatida</taxon>
        <taxon>Trypanosomatidae</taxon>
        <taxon>Leishmaniinae</taxon>
        <taxon>Leptomonas</taxon>
    </lineage>
</organism>
<dbReference type="CDD" id="cd23745">
    <property type="entry name" value="RESC17_18-like"/>
    <property type="match status" value="1"/>
</dbReference>
<sequence>MLVRKSSVTATAVGWAASVPSRDAHQPHAIRTPAAAFSTYLLRPSTGVWTSATSLKPRTSASGVLRAQRSDLQISSATVAAGTYAAPLPLPSRLPEQRRYSSSTSILGGSSTTEPNADGVPQENATGEELQDKEQAASPAHEVPAAVLQRISASKHDLLRLFHYATDEKTAAVPTGRLEAAFRKQLELQELARQQMSLDSRVQPAVPETWVAAVWDVLAPHCYFHRMSAAAASGSSPSAASKDDAHAVHVCPFNWAAAVEQLASSLPYEGWSEQQVYAHLRQRHKVMEAHSPLWLPRYTQADSLARFICNRYSNLILLTRSAVTGEPVFHRVGRNSVSVTWAPGGVLRTSTSSLSSAQRSSLACANIQHALHTLGRGHQLPVWTDAAELASLLSTRSGLASADPTAWREAWRQDAELRGAFHLDGYVRLRAAPVLLRRLILVDTTTLVPAASSLSPLHIFGEELRCRRTAAAGGATSVKLLRRTASPDTVLQSYRRLLEGALGAATVMEDVVVDALLEPHHVLGALLDAEAAAVSSGNTRQIGAQNMNIGGGGDGGSCVVEGDAEGGPVPETQVLILCGDASRAAFEETLAGVQRDGMAVTLLTPTSV</sequence>
<dbReference type="VEuPathDB" id="TriTrypDB:Lsey_0021_0370"/>
<dbReference type="EMBL" id="LJSK01000021">
    <property type="protein sequence ID" value="KPI89568.1"/>
    <property type="molecule type" value="Genomic_DNA"/>
</dbReference>
<accession>A0A0N1IM65</accession>
<dbReference type="OrthoDB" id="239498at2759"/>
<keyword evidence="3" id="KW-1185">Reference proteome</keyword>
<reference evidence="2 3" key="1">
    <citation type="journal article" date="2015" name="PLoS Pathog.">
        <title>Leptomonas seymouri: Adaptations to the Dixenous Life Cycle Analyzed by Genome Sequencing, Transcriptome Profiling and Co-infection with Leishmania donovani.</title>
        <authorList>
            <person name="Kraeva N."/>
            <person name="Butenko A."/>
            <person name="Hlavacova J."/>
            <person name="Kostygov A."/>
            <person name="Myskova J."/>
            <person name="Grybchuk D."/>
            <person name="Lestinova T."/>
            <person name="Votypka J."/>
            <person name="Volf P."/>
            <person name="Opperdoes F."/>
            <person name="Flegontov P."/>
            <person name="Lukes J."/>
            <person name="Yurchenko V."/>
        </authorList>
    </citation>
    <scope>NUCLEOTIDE SEQUENCE [LARGE SCALE GENOMIC DNA]</scope>
    <source>
        <strain evidence="2 3">ATCC 30220</strain>
    </source>
</reference>
<evidence type="ECO:0000256" key="1">
    <source>
        <dbReference type="SAM" id="MobiDB-lite"/>
    </source>
</evidence>
<protein>
    <submittedName>
        <fullName evidence="2">Uncharacterized protein</fullName>
    </submittedName>
</protein>
<dbReference type="OMA" id="WQEAFAK"/>
<evidence type="ECO:0000313" key="2">
    <source>
        <dbReference type="EMBL" id="KPI89568.1"/>
    </source>
</evidence>
<dbReference type="AlphaFoldDB" id="A0A0N1IM65"/>